<feature type="non-terminal residue" evidence="2">
    <location>
        <position position="71"/>
    </location>
</feature>
<proteinExistence type="predicted"/>
<accession>A0A0F9AFN6</accession>
<gene>
    <name evidence="2" type="ORF">LCGC14_2854690</name>
</gene>
<reference evidence="2" key="1">
    <citation type="journal article" date="2015" name="Nature">
        <title>Complex archaea that bridge the gap between prokaryotes and eukaryotes.</title>
        <authorList>
            <person name="Spang A."/>
            <person name="Saw J.H."/>
            <person name="Jorgensen S.L."/>
            <person name="Zaremba-Niedzwiedzka K."/>
            <person name="Martijn J."/>
            <person name="Lind A.E."/>
            <person name="van Eijk R."/>
            <person name="Schleper C."/>
            <person name="Guy L."/>
            <person name="Ettema T.J."/>
        </authorList>
    </citation>
    <scope>NUCLEOTIDE SEQUENCE</scope>
</reference>
<evidence type="ECO:0000256" key="1">
    <source>
        <dbReference type="SAM" id="MobiDB-lite"/>
    </source>
</evidence>
<comment type="caution">
    <text evidence="2">The sequence shown here is derived from an EMBL/GenBank/DDBJ whole genome shotgun (WGS) entry which is preliminary data.</text>
</comment>
<dbReference type="AlphaFoldDB" id="A0A0F9AFN6"/>
<organism evidence="2">
    <name type="scientific">marine sediment metagenome</name>
    <dbReference type="NCBI Taxonomy" id="412755"/>
    <lineage>
        <taxon>unclassified sequences</taxon>
        <taxon>metagenomes</taxon>
        <taxon>ecological metagenomes</taxon>
    </lineage>
</organism>
<evidence type="ECO:0000313" key="2">
    <source>
        <dbReference type="EMBL" id="KKK77334.1"/>
    </source>
</evidence>
<protein>
    <submittedName>
        <fullName evidence="2">Uncharacterized protein</fullName>
    </submittedName>
</protein>
<dbReference type="EMBL" id="LAZR01055004">
    <property type="protein sequence ID" value="KKK77334.1"/>
    <property type="molecule type" value="Genomic_DNA"/>
</dbReference>
<feature type="region of interest" description="Disordered" evidence="1">
    <location>
        <begin position="47"/>
        <end position="71"/>
    </location>
</feature>
<sequence>MTHYHKTCRAKRCDRPINFPETPTTTGTGDLCIVCWTQERVEMEVLERKSIGRGGNRSAQEKATKTRKKRE</sequence>
<name>A0A0F9AFN6_9ZZZZ</name>